<feature type="domain" description="MAM" evidence="4">
    <location>
        <begin position="203"/>
        <end position="368"/>
    </location>
</feature>
<keyword evidence="3" id="KW-0732">Signal</keyword>
<keyword evidence="1" id="KW-0677">Repeat</keyword>
<dbReference type="PROSITE" id="PS50060">
    <property type="entry name" value="MAM_2"/>
    <property type="match status" value="25"/>
</dbReference>
<feature type="domain" description="MAM" evidence="4">
    <location>
        <begin position="3319"/>
        <end position="3483"/>
    </location>
</feature>
<dbReference type="SUPFAM" id="SSF49899">
    <property type="entry name" value="Concanavalin A-like lectins/glucanases"/>
    <property type="match status" value="24"/>
</dbReference>
<feature type="domain" description="MAM" evidence="4">
    <location>
        <begin position="899"/>
        <end position="1063"/>
    </location>
</feature>
<dbReference type="RefSeq" id="XP_030849655.1">
    <property type="nucleotide sequence ID" value="XM_030993795.1"/>
</dbReference>
<dbReference type="OrthoDB" id="412155at2759"/>
<feature type="domain" description="MAM" evidence="4">
    <location>
        <begin position="3496"/>
        <end position="3656"/>
    </location>
</feature>
<feature type="domain" description="MAM" evidence="4">
    <location>
        <begin position="2494"/>
        <end position="2653"/>
    </location>
</feature>
<dbReference type="FunFam" id="2.60.120.200:FF:000128">
    <property type="entry name" value="enteropeptidase isoform X2"/>
    <property type="match status" value="1"/>
</dbReference>
<dbReference type="CDD" id="cd06263">
    <property type="entry name" value="MAM"/>
    <property type="match status" value="24"/>
</dbReference>
<name>A0A7M7T2R9_STRPU</name>
<dbReference type="PANTHER" id="PTHR23282:SF101">
    <property type="entry name" value="MAM DOMAIN-CONTAINING PROTEIN"/>
    <property type="match status" value="1"/>
</dbReference>
<dbReference type="InterPro" id="IPR000998">
    <property type="entry name" value="MAM_dom"/>
</dbReference>
<evidence type="ECO:0000313" key="6">
    <source>
        <dbReference type="Proteomes" id="UP000007110"/>
    </source>
</evidence>
<feature type="chain" id="PRO_5029809806" description="MAM domain-containing protein" evidence="3">
    <location>
        <begin position="25"/>
        <end position="4161"/>
    </location>
</feature>
<feature type="domain" description="MAM" evidence="4">
    <location>
        <begin position="734"/>
        <end position="897"/>
    </location>
</feature>
<dbReference type="EnsemblMetazoa" id="XM_030993795">
    <property type="protein sequence ID" value="XP_030849655"/>
    <property type="gene ID" value="LOC105442471"/>
</dbReference>
<feature type="domain" description="MAM" evidence="4">
    <location>
        <begin position="562"/>
        <end position="724"/>
    </location>
</feature>
<feature type="domain" description="MAM" evidence="4">
    <location>
        <begin position="1097"/>
        <end position="1256"/>
    </location>
</feature>
<dbReference type="Gene3D" id="2.60.120.200">
    <property type="match status" value="24"/>
</dbReference>
<accession>A0A7M7T2R9</accession>
<protein>
    <recommendedName>
        <fullName evidence="4">MAM domain-containing protein</fullName>
    </recommendedName>
</protein>
<dbReference type="InterPro" id="IPR013320">
    <property type="entry name" value="ConA-like_dom_sf"/>
</dbReference>
<dbReference type="InterPro" id="IPR051560">
    <property type="entry name" value="MAM_domain-containing"/>
</dbReference>
<reference evidence="6" key="1">
    <citation type="submission" date="2015-02" db="EMBL/GenBank/DDBJ databases">
        <title>Genome sequencing for Strongylocentrotus purpuratus.</title>
        <authorList>
            <person name="Murali S."/>
            <person name="Liu Y."/>
            <person name="Vee V."/>
            <person name="English A."/>
            <person name="Wang M."/>
            <person name="Skinner E."/>
            <person name="Han Y."/>
            <person name="Muzny D.M."/>
            <person name="Worley K.C."/>
            <person name="Gibbs R.A."/>
        </authorList>
    </citation>
    <scope>NUCLEOTIDE SEQUENCE</scope>
</reference>
<feature type="domain" description="MAM" evidence="4">
    <location>
        <begin position="3994"/>
        <end position="4158"/>
    </location>
</feature>
<feature type="domain" description="MAM" evidence="4">
    <location>
        <begin position="1258"/>
        <end position="1420"/>
    </location>
</feature>
<feature type="domain" description="MAM" evidence="4">
    <location>
        <begin position="2996"/>
        <end position="3155"/>
    </location>
</feature>
<dbReference type="PANTHER" id="PTHR23282">
    <property type="entry name" value="APICAL ENDOSOMAL GLYCOPROTEIN PRECURSOR"/>
    <property type="match status" value="1"/>
</dbReference>
<dbReference type="Proteomes" id="UP000007110">
    <property type="component" value="Unassembled WGS sequence"/>
</dbReference>
<reference evidence="5" key="2">
    <citation type="submission" date="2021-01" db="UniProtKB">
        <authorList>
            <consortium name="EnsemblMetazoa"/>
        </authorList>
    </citation>
    <scope>IDENTIFICATION</scope>
</reference>
<feature type="domain" description="MAM" evidence="4">
    <location>
        <begin position="2312"/>
        <end position="2480"/>
    </location>
</feature>
<feature type="signal peptide" evidence="3">
    <location>
        <begin position="1"/>
        <end position="24"/>
    </location>
</feature>
<proteinExistence type="predicted"/>
<feature type="domain" description="MAM" evidence="4">
    <location>
        <begin position="3658"/>
        <end position="3814"/>
    </location>
</feature>
<evidence type="ECO:0000256" key="1">
    <source>
        <dbReference type="ARBA" id="ARBA00022737"/>
    </source>
</evidence>
<feature type="domain" description="MAM" evidence="4">
    <location>
        <begin position="1764"/>
        <end position="1786"/>
    </location>
</feature>
<evidence type="ECO:0000259" key="4">
    <source>
        <dbReference type="PROSITE" id="PS50060"/>
    </source>
</evidence>
<feature type="domain" description="MAM" evidence="4">
    <location>
        <begin position="1422"/>
        <end position="1586"/>
    </location>
</feature>
<feature type="compositionally biased region" description="Low complexity" evidence="2">
    <location>
        <begin position="1072"/>
        <end position="1087"/>
    </location>
</feature>
<feature type="domain" description="MAM" evidence="4">
    <location>
        <begin position="3816"/>
        <end position="3976"/>
    </location>
</feature>
<feature type="region of interest" description="Disordered" evidence="2">
    <location>
        <begin position="1067"/>
        <end position="1087"/>
    </location>
</feature>
<dbReference type="GeneID" id="105442471"/>
<sequence length="4161" mass="451446">MDSITLNGIFIFVIFLATCTLSGAQFDCDFDSGLCGWTQDLTDAFDWTLLSGPTTSVDTGPSSDHTTRAGQYAYIESSSPQVPGQIARLTSPYNQVVAGGTKCLRFYYHMYGATMGNLNVYVSKVGDPLGSPLFQMTGTQGDGWNLGQLDITRADTDRFQVTVEGVIGSSFTSDMAIDDIIIFSGYCPQVVVTPEPSSIPALIQCDFEDPNICGYTQQTSGDDFDWLRQSANTPSTDTGPPNDHTLGTAAGFYMFIESSSPRIVGEVARLWSPTYQVAGGHCIEFFYHMYGSSIGTLNVYIVETGQDILQLLPSWSESADQGNQWYIARFLAPTTNDYQIVFEGVIGTSFTSDIAIDDVRITDGSCLAQGDCDFEADYCTWTNDVTADDFDWIRKQGATNGDGPPTDHTIGSSAGYYVYLDPTNQVPGKNARMVSSLFNNQSATRRCVTFWYYLEGVDAGALSVAQENYGFPDDVIIWRLDSTQGALWTYGQVPVSQDYDYRVVFIGEVGASTTGNIAVDDITVTDNNCPAIPNSAIAQPTFPPSSQLPTTAPHIVIPAGPANCDFEGGLCSFGQDLGDDFDWTRKSGPTDTANTGPDDDHTHAGSFTISGSYMYTEADSTSIGQSARLRSALYSPVTSDSCLTFWYHMHGEQIGIINVLTASGSAETLAWTRAGTQGDQWLVARVPVTGTTPFNVIFEGIMGGDPRCDMAVDDILLENEDCLAITPSPGAFSPICDFEYGYAVCGYNQESLQDDFDWSLGSGPTDTALTGPSADHTTNAINGKYMYIETEAPRVQGERAWLYSHTFPAAGSHCFEFYYHMYGDNIGSLNVLVEVGGLFSQPYFTLSGNLGNQWNAARIPFSINDDFQVYFEATVGAGVLGNIAIDDIDMYAGSCPPPGDCDFENGFCTWTNDPTSDAFDWIIGQGGTPSVNTGPSIDHTLGTVQGSYVFMETSSPVVPGDTVRFRSQAFGGTPSGGRCLRFWYHMFGTQIGSLNVYVETIEGAVRSDGWSYGVDLGDRWNSGQMPVESPDSYVVVFEGVVGLGFEGDIALDDISFVDSTCGVQPPAADVRPTTTAQPYTGTGTQPVPTTVAPSPICGCDFDLDLCTFTQATTDDIDWTRLAGNTPSTYTGPENDHTIGTAAGFYIYTEASSFFNKVAVLESEVILATSGRMCADFWYHMWGADMGTLNVYAQTGTTPGQVLWTQSGALSRSWFEAQIDFIPTADFKFVFEGVTGSNFDSDIALDDIFITTGACRGYHTCTFEDASICGYSQGNLDDFDWSWNAGATPTLYTGPSVDATTRTASGHYMYIDAAGQQPGEKATILTPYFDPSDAGQDDTCWTFYYHMFGDQMGALNVMLEGDTVPLWTQSAADLGDTWFFAVVNVSSSAVFRLVFEGVAGAGPRSDLAIDDVDYTLGPCGSIGSCDFENGMCMWSNIDADNFDWLRYQSSTPSTGTGPNVDHTLGTSSGHYMFVETSPQISGEQAVLFLGAPSLTGQRCLSFWYMMFGVDTGELVVYTSMGSGSLSREVLWMLAGQQNIDQQTWLNGQVTVDFDTVDEIYIAAILTTVPYADTAIDDIDITDGACDIQPTYAEPNTLTGSASCDFDGDLCSYVQDVADDFNWARITGATTSTNTGPSNDHTSGSGFYVYIESSSPRLPGEKARLVSALQNATTSGGRCLEFYYHMYGATMGALNVNVLDESGSETTIFTKGLRDYGNRWLLSSINIDSSGSNFKIVFEGIIGSSFESDIAIDDIKYYNGICPPSRTCDFEASDCSWKQEAVLDDFDWVVLQAVVGVTTAADMLVDDITFEYGACAPPGFCDFESDYCYWTNTRTGDNFDWTLSSGATPSVTTGPSKDHTLSSSSGHYVFIETSTLVAGDKAWLISEFSPPSDGCFTFWYHMYGAGVGELNVYLIDGVNGNMALEWSESGNHGDRWVKGQVSTSNLNPYQIAIEATYGANYTGDIAIDDTFITVDGLCNESFEWDCDFEDDWCGYTQAQDDTFDWTRLTGATSSLDTGPSIDHTTGTATGYYVFIETSSPRVPGDEARFMSTLIPTTYRQCFTFYYHMFGPTVETLNLLTRRNDSAPGDIGNVVWSSQGEKGDVWYPGSVVIAEQVAFQVVFQAYVGASFTGDIAIDDIRIFPGDCPATPTCDFENSLLCGYRQDTTDNFDWTYGSGDTPTSLTGPSVDVTYGTAYGHYMYIEASQPNSPGAKARLIGPHISTDTTLTVCWSLYFHMYGQDVGTLNVLTQNADATTTTVASITGDQGNQWYSTAFEITSNGYEIVFEGVVGSGEEGDIAIDNVRMIEGSCGGLLDCDFENDMFCQWSNAGNDEFDWIRVRGGTPSASTGPLYDHTIGATGSGQYVFIGGSSPQLPGDTAKLISPVYTTNDGVACFTFWFNMYGTQIADLRLYKQDVSSGNTDPPELLWLLYGEQSTDQTHWIQGQVTLNGTFTLEFWGVVGIGFYSDIAIDDILVVPGTCDVAPPAADPNQAGQGISCSFDSTICDWTQDITDQFDWTLFSGSTPSVDTGPSGDHTSGTGGYVFTEASAPRLPGDIAILTSSEMAPTGPSGACFAWWYHMYGGTMGTFNVYQENNGVKNQRWSRTGDQANEWLTAQLWINSTEPTKILFEGIVGTSWESDIAIDDITYLEGPCPPPAICDFSDDICDWSQEILLDDFDWLIGSGADTRYGPSGTSSLPDKTSGVIGGGYAFIDLKDSALNPGDSAMINSALRSPPDSGADCLGLWYHIDAVDVGAINVYQLTNGTLSDIIWSIDGNRDDYWWFSGVTMISGTAYQAVIEGVVGTGSQGGITIDEVGFTSGPCNPPGHCNFENGMCSWQNRGGDNLDWERTSSSTNMDGTGPAYDHTMGNDLGFYMFVDTVPDPVVMFTGDTGDLYSEVFDPVDEACFTFWYHIRGSGSASLIASTLVFAPPTTHTNVQLFNETGDRGDGWMYGQFNVSSLLEYQIVISAVIDPLTWVGDITIDDTALFQGTCGVPRPWSCTFEDGLCNYEQLGDDELDWSFNQGLTPSVETGPSADHTTGLVTGTYIFIETSSGAQGDASRLRSSFAPAGSYCLEFWYHMYGATIGSLNIYIQNNQSAAGLPVWTRTGSLGNSWTRGSVGVVDVYDFRVIYEAVRGSSFTGDIALDDLDLYEGECEAAHACDFQSPDLCQYIQDDTDDFDWLWGDGSTDTVGTGPDVDATYGTVYGKYMYIDATNKTLGDTARLVGPTFTPEPSGVTCWTFYYNMYGPDVYTLAFKLQSDLNTPLWSTAGNLGNAWYGQQVTVTSSIPYHLIFEATVGTGELGDIAIDDVDYRDGVCDDSVSCDFETDLCLWGNTQDGDDFDWIRQSGASPTTGTGPLADHTLGNTQGFYMYIEASSVGVGANARLLSSIFPSATGSCVSFWYHMYGSTVGELNVRVIDALSGSEDYKWRLSGQQTADPNAWLEGRFSVMNGDGMTIMIEASTGISYYGDIAIDDITVLDQICPVFPSTADPSIYETVSCDFEMSLCGWKQMTDDDYDWTRYAGTTSSASTGPTSDHTTGTGYYIYFEASSGALGSTARVKSLEIPATPAGACLQFWIHMYGTTMGALNLYLYNTFDGTTTLVWSQSGTLRNAWIYQQVDLVSSQNYELIFESVRGSDFLSDIALDDILFDSSASCPQQKQCTFEQDTCGWQQDTTDDGLDWTRGTGASYPTVPVDKSTSTTNGNFIYVDTTVPHSDGDVARIISPVYDLSSSDYCVQFWYYHDGFGYIQLRSRENGVFSAPLWTSPVNTNRGWGYGSGTVSGNDVEVVFTGSVSSVYGSAMALDEINIEYGTCPPPGYCTFESLHCGWTNAVNDDFDWLLHSGATPSDSTGPPFDHTLGTIQGHYIYIETSNTATNETARLVSEVFSATPTGCFTFWYHMFGADMGTLNIFLQELPSGPESLIWTLSGDQGDQWLLGQVDVTTGYEHIITFEAIDSSSFTGDISLDDINYLPRSCSSSPPTTTSVTPVTRQPSQWDCSFEGGSLCSWVQATNDDFDWSLQQGSTTNDGTGPSADHTLQNKNGYYAMIDSSSQAGDQKARVYSDLIPPPAVSSCIEFWYFMYGFHVDTLNIGTGIDDGVTDGGILWTRSGEQGYQWVHGQVPFATNAIYQRVYIEGVAGDGYQGDIAIDDVIISDGPCPELCK</sequence>
<feature type="domain" description="MAM" evidence="4">
    <location>
        <begin position="3157"/>
        <end position="3317"/>
    </location>
</feature>
<feature type="domain" description="MAM" evidence="4">
    <location>
        <begin position="2655"/>
        <end position="2822"/>
    </location>
</feature>
<dbReference type="Pfam" id="PF00629">
    <property type="entry name" value="MAM"/>
    <property type="match status" value="24"/>
</dbReference>
<feature type="domain" description="MAM" evidence="4">
    <location>
        <begin position="26"/>
        <end position="189"/>
    </location>
</feature>
<dbReference type="InParanoid" id="A0A7M7T2R9"/>
<feature type="domain" description="MAM" evidence="4">
    <location>
        <begin position="1600"/>
        <end position="1762"/>
    </location>
</feature>
<dbReference type="PRINTS" id="PR00020">
    <property type="entry name" value="MAMDOMAIN"/>
</dbReference>
<dbReference type="KEGG" id="spu:105442471"/>
<feature type="domain" description="MAM" evidence="4">
    <location>
        <begin position="2824"/>
        <end position="2992"/>
    </location>
</feature>
<keyword evidence="6" id="KW-1185">Reference proteome</keyword>
<dbReference type="OMA" id="GTLNIWM"/>
<evidence type="ECO:0000256" key="3">
    <source>
        <dbReference type="SAM" id="SignalP"/>
    </source>
</evidence>
<dbReference type="SMART" id="SM00137">
    <property type="entry name" value="MAM"/>
    <property type="match status" value="24"/>
</dbReference>
<feature type="domain" description="MAM" evidence="4">
    <location>
        <begin position="2148"/>
        <end position="2310"/>
    </location>
</feature>
<feature type="region of interest" description="Disordered" evidence="2">
    <location>
        <begin position="582"/>
        <end position="603"/>
    </location>
</feature>
<organism evidence="5 6">
    <name type="scientific">Strongylocentrotus purpuratus</name>
    <name type="common">Purple sea urchin</name>
    <dbReference type="NCBI Taxonomy" id="7668"/>
    <lineage>
        <taxon>Eukaryota</taxon>
        <taxon>Metazoa</taxon>
        <taxon>Echinodermata</taxon>
        <taxon>Eleutherozoa</taxon>
        <taxon>Echinozoa</taxon>
        <taxon>Echinoidea</taxon>
        <taxon>Euechinoidea</taxon>
        <taxon>Echinacea</taxon>
        <taxon>Camarodonta</taxon>
        <taxon>Echinidea</taxon>
        <taxon>Strongylocentrotidae</taxon>
        <taxon>Strongylocentrotus</taxon>
    </lineage>
</organism>
<feature type="domain" description="MAM" evidence="4">
    <location>
        <begin position="370"/>
        <end position="531"/>
    </location>
</feature>
<evidence type="ECO:0000313" key="5">
    <source>
        <dbReference type="EnsemblMetazoa" id="XP_030849655"/>
    </source>
</evidence>
<feature type="domain" description="MAM" evidence="4">
    <location>
        <begin position="1817"/>
        <end position="1978"/>
    </location>
</feature>
<feature type="domain" description="MAM" evidence="4">
    <location>
        <begin position="1982"/>
        <end position="2146"/>
    </location>
</feature>
<dbReference type="GO" id="GO:0016020">
    <property type="term" value="C:membrane"/>
    <property type="evidence" value="ECO:0007669"/>
    <property type="project" value="InterPro"/>
</dbReference>
<evidence type="ECO:0000256" key="2">
    <source>
        <dbReference type="SAM" id="MobiDB-lite"/>
    </source>
</evidence>
<dbReference type="PROSITE" id="PS00740">
    <property type="entry name" value="MAM_1"/>
    <property type="match status" value="2"/>
</dbReference>